<dbReference type="Pfam" id="PF03446">
    <property type="entry name" value="NAD_binding_2"/>
    <property type="match status" value="1"/>
</dbReference>
<dbReference type="SUPFAM" id="SSF51735">
    <property type="entry name" value="NAD(P)-binding Rossmann-fold domains"/>
    <property type="match status" value="1"/>
</dbReference>
<dbReference type="Pfam" id="PF14833">
    <property type="entry name" value="NAD_binding_11"/>
    <property type="match status" value="1"/>
</dbReference>
<evidence type="ECO:0000256" key="7">
    <source>
        <dbReference type="ARBA" id="ARBA00049197"/>
    </source>
</evidence>
<comment type="caution">
    <text evidence="10">The sequence shown here is derived from an EMBL/GenBank/DDBJ whole genome shotgun (WGS) entry which is preliminary data.</text>
</comment>
<gene>
    <name evidence="10" type="ORF">HJC23_009535</name>
</gene>
<feature type="domain" description="3-hydroxyisobutyrate dehydrogenase-like NAD-binding" evidence="9">
    <location>
        <begin position="235"/>
        <end position="364"/>
    </location>
</feature>
<dbReference type="GO" id="GO:0008442">
    <property type="term" value="F:3-hydroxyisobutyrate dehydrogenase activity"/>
    <property type="evidence" value="ECO:0007669"/>
    <property type="project" value="UniProtKB-EC"/>
</dbReference>
<dbReference type="PANTHER" id="PTHR22981:SF7">
    <property type="entry name" value="3-HYDROXYISOBUTYRATE DEHYDROGENASE, MITOCHONDRIAL"/>
    <property type="match status" value="1"/>
</dbReference>
<proteinExistence type="inferred from homology"/>
<dbReference type="InterPro" id="IPR002204">
    <property type="entry name" value="3-OH-isobutyrate_DH-rel_CS"/>
</dbReference>
<dbReference type="PANTHER" id="PTHR22981">
    <property type="entry name" value="3-HYDROXYISOBUTYRATE DEHYDROGENASE-RELATED"/>
    <property type="match status" value="1"/>
</dbReference>
<dbReference type="Gene3D" id="3.40.50.720">
    <property type="entry name" value="NAD(P)-binding Rossmann-like Domain"/>
    <property type="match status" value="1"/>
</dbReference>
<keyword evidence="11" id="KW-1185">Reference proteome</keyword>
<dbReference type="InterPro" id="IPR006115">
    <property type="entry name" value="6PGDH_NADP-bd"/>
</dbReference>
<evidence type="ECO:0000259" key="9">
    <source>
        <dbReference type="Pfam" id="PF14833"/>
    </source>
</evidence>
<dbReference type="AlphaFoldDB" id="A0ABD3Q5R2"/>
<dbReference type="Gene3D" id="1.10.1040.10">
    <property type="entry name" value="N-(1-d-carboxylethyl)-l-norvaline Dehydrogenase, domain 2"/>
    <property type="match status" value="1"/>
</dbReference>
<dbReference type="FunFam" id="1.10.1040.10:FF:000006">
    <property type="entry name" value="3-hydroxyisobutyrate dehydrogenase"/>
    <property type="match status" value="1"/>
</dbReference>
<dbReference type="EMBL" id="JABMIG020000072">
    <property type="protein sequence ID" value="KAL3795362.1"/>
    <property type="molecule type" value="Genomic_DNA"/>
</dbReference>
<evidence type="ECO:0000313" key="11">
    <source>
        <dbReference type="Proteomes" id="UP001516023"/>
    </source>
</evidence>
<organism evidence="10 11">
    <name type="scientific">Cyclotella cryptica</name>
    <dbReference type="NCBI Taxonomy" id="29204"/>
    <lineage>
        <taxon>Eukaryota</taxon>
        <taxon>Sar</taxon>
        <taxon>Stramenopiles</taxon>
        <taxon>Ochrophyta</taxon>
        <taxon>Bacillariophyta</taxon>
        <taxon>Coscinodiscophyceae</taxon>
        <taxon>Thalassiosirophycidae</taxon>
        <taxon>Stephanodiscales</taxon>
        <taxon>Stephanodiscaceae</taxon>
        <taxon>Cyclotella</taxon>
    </lineage>
</organism>
<dbReference type="EC" id="1.1.1.31" evidence="3"/>
<feature type="domain" description="6-phosphogluconate dehydrogenase NADP-binding" evidence="8">
    <location>
        <begin position="48"/>
        <end position="231"/>
    </location>
</feature>
<dbReference type="Proteomes" id="UP001516023">
    <property type="component" value="Unassembled WGS sequence"/>
</dbReference>
<protein>
    <recommendedName>
        <fullName evidence="3">3-hydroxyisobutyrate dehydrogenase</fullName>
        <ecNumber evidence="3">1.1.1.31</ecNumber>
    </recommendedName>
</protein>
<accession>A0ABD3Q5R2</accession>
<comment type="pathway">
    <text evidence="1">Amino-acid degradation; L-valine degradation.</text>
</comment>
<name>A0ABD3Q5R2_9STRA</name>
<dbReference type="InterPro" id="IPR029154">
    <property type="entry name" value="HIBADH-like_NADP-bd"/>
</dbReference>
<reference evidence="10 11" key="1">
    <citation type="journal article" date="2020" name="G3 (Bethesda)">
        <title>Improved Reference Genome for Cyclotella cryptica CCMP332, a Model for Cell Wall Morphogenesis, Salinity Adaptation, and Lipid Production in Diatoms (Bacillariophyta).</title>
        <authorList>
            <person name="Roberts W.R."/>
            <person name="Downey K.M."/>
            <person name="Ruck E.C."/>
            <person name="Traller J.C."/>
            <person name="Alverson A.J."/>
        </authorList>
    </citation>
    <scope>NUCLEOTIDE SEQUENCE [LARGE SCALE GENOMIC DNA]</scope>
    <source>
        <strain evidence="10 11">CCMP332</strain>
    </source>
</reference>
<evidence type="ECO:0000256" key="1">
    <source>
        <dbReference type="ARBA" id="ARBA00005109"/>
    </source>
</evidence>
<dbReference type="PROSITE" id="PS00895">
    <property type="entry name" value="3_HYDROXYISOBUT_DH"/>
    <property type="match status" value="1"/>
</dbReference>
<evidence type="ECO:0000259" key="8">
    <source>
        <dbReference type="Pfam" id="PF03446"/>
    </source>
</evidence>
<keyword evidence="4" id="KW-0101">Branched-chain amino acid catabolism</keyword>
<keyword evidence="5" id="KW-0560">Oxidoreductase</keyword>
<comment type="similarity">
    <text evidence="2">Belongs to the HIBADH-related family. 3-hydroxyisobutyrate dehydrogenase subfamily.</text>
</comment>
<dbReference type="GO" id="GO:0009083">
    <property type="term" value="P:branched-chain amino acid catabolic process"/>
    <property type="evidence" value="ECO:0007669"/>
    <property type="project" value="UniProtKB-KW"/>
</dbReference>
<evidence type="ECO:0000256" key="2">
    <source>
        <dbReference type="ARBA" id="ARBA00006013"/>
    </source>
</evidence>
<evidence type="ECO:0000256" key="4">
    <source>
        <dbReference type="ARBA" id="ARBA00022456"/>
    </source>
</evidence>
<dbReference type="SUPFAM" id="SSF48179">
    <property type="entry name" value="6-phosphogluconate dehydrogenase C-terminal domain-like"/>
    <property type="match status" value="1"/>
</dbReference>
<evidence type="ECO:0000256" key="5">
    <source>
        <dbReference type="ARBA" id="ARBA00023002"/>
    </source>
</evidence>
<dbReference type="InterPro" id="IPR008927">
    <property type="entry name" value="6-PGluconate_DH-like_C_sf"/>
</dbReference>
<evidence type="ECO:0000256" key="6">
    <source>
        <dbReference type="ARBA" id="ARBA00023027"/>
    </source>
</evidence>
<dbReference type="InterPro" id="IPR036291">
    <property type="entry name" value="NAD(P)-bd_dom_sf"/>
</dbReference>
<evidence type="ECO:0000313" key="10">
    <source>
        <dbReference type="EMBL" id="KAL3795362.1"/>
    </source>
</evidence>
<comment type="catalytic activity">
    <reaction evidence="7">
        <text>3-hydroxy-2-methylpropanoate + NAD(+) = 2-methyl-3-oxopropanoate + NADH + H(+)</text>
        <dbReference type="Rhea" id="RHEA:17681"/>
        <dbReference type="ChEBI" id="CHEBI:11805"/>
        <dbReference type="ChEBI" id="CHEBI:15378"/>
        <dbReference type="ChEBI" id="CHEBI:57540"/>
        <dbReference type="ChEBI" id="CHEBI:57700"/>
        <dbReference type="ChEBI" id="CHEBI:57945"/>
        <dbReference type="EC" id="1.1.1.31"/>
    </reaction>
</comment>
<sequence>MSLPLLHPIRRIGAHYLFPSSSGRSPLATQKVSWKYMSTNVDQSSVHVAFVGLGNMGLQMAMNLARNKPVDNAGQGIRIHRLTVHDKNDANVTKFMNLAETEGLDRFSLISSAPDLATLAESSPDFVVTSLPTCEASEAVVETIVKKLPSDHEHGTIFIDTSTVGVSTSRKLHNLVTSTAPQSDYSDAPVSGGVKGATDATLTFMVGFSSPTTLSSITPILEKMGKAIIPCGGPGSGSAVKLCNNAALAAQMLGICEAMNLGEKLGVDPKVLAGVMNVSTAQCWSSKVNNPHPVVAKDIGSGASANEYEGGFGTSLMLKDLNLAVDAAEEQGLAMPVSGLTRDLYRMADSHGYGSKDFGVILQFLKGARV</sequence>
<dbReference type="InterPro" id="IPR013328">
    <property type="entry name" value="6PGD_dom2"/>
</dbReference>
<evidence type="ECO:0000256" key="3">
    <source>
        <dbReference type="ARBA" id="ARBA00012991"/>
    </source>
</evidence>
<keyword evidence="6" id="KW-0520">NAD</keyword>